<sequence>MGMFEPLEVCFNSDNELNKWSINEETQAIIVASLACIGAWVIISWFIQLILYVLWPVLILNLAMFMFPTFKKIVAEGYFLNYVEIIKAYLEKYAEGDFCYCY</sequence>
<keyword evidence="2" id="KW-1185">Reference proteome</keyword>
<gene>
    <name evidence="1" type="ORF">WA026_014652</name>
</gene>
<comment type="caution">
    <text evidence="1">The sequence shown here is derived from an EMBL/GenBank/DDBJ whole genome shotgun (WGS) entry which is preliminary data.</text>
</comment>
<dbReference type="AlphaFoldDB" id="A0AAW1V9M5"/>
<evidence type="ECO:0000313" key="2">
    <source>
        <dbReference type="Proteomes" id="UP001431783"/>
    </source>
</evidence>
<evidence type="ECO:0000313" key="1">
    <source>
        <dbReference type="EMBL" id="KAK9891415.1"/>
    </source>
</evidence>
<organism evidence="1 2">
    <name type="scientific">Henosepilachna vigintioctopunctata</name>
    <dbReference type="NCBI Taxonomy" id="420089"/>
    <lineage>
        <taxon>Eukaryota</taxon>
        <taxon>Metazoa</taxon>
        <taxon>Ecdysozoa</taxon>
        <taxon>Arthropoda</taxon>
        <taxon>Hexapoda</taxon>
        <taxon>Insecta</taxon>
        <taxon>Pterygota</taxon>
        <taxon>Neoptera</taxon>
        <taxon>Endopterygota</taxon>
        <taxon>Coleoptera</taxon>
        <taxon>Polyphaga</taxon>
        <taxon>Cucujiformia</taxon>
        <taxon>Coccinelloidea</taxon>
        <taxon>Coccinellidae</taxon>
        <taxon>Epilachninae</taxon>
        <taxon>Epilachnini</taxon>
        <taxon>Henosepilachna</taxon>
    </lineage>
</organism>
<accession>A0AAW1V9M5</accession>
<reference evidence="1 2" key="1">
    <citation type="submission" date="2023-03" db="EMBL/GenBank/DDBJ databases">
        <title>Genome insight into feeding habits of ladybird beetles.</title>
        <authorList>
            <person name="Li H.-S."/>
            <person name="Huang Y.-H."/>
            <person name="Pang H."/>
        </authorList>
    </citation>
    <scope>NUCLEOTIDE SEQUENCE [LARGE SCALE GENOMIC DNA]</scope>
    <source>
        <strain evidence="1">SYSU_2023b</strain>
        <tissue evidence="1">Whole body</tissue>
    </source>
</reference>
<name>A0AAW1V9M5_9CUCU</name>
<dbReference type="Proteomes" id="UP001431783">
    <property type="component" value="Unassembled WGS sequence"/>
</dbReference>
<proteinExistence type="predicted"/>
<dbReference type="EMBL" id="JARQZJ010000128">
    <property type="protein sequence ID" value="KAK9891415.1"/>
    <property type="molecule type" value="Genomic_DNA"/>
</dbReference>
<protein>
    <submittedName>
        <fullName evidence="1">Uncharacterized protein</fullName>
    </submittedName>
</protein>